<accession>A0ABU2JN14</accession>
<dbReference type="RefSeq" id="WP_311666393.1">
    <property type="nucleotide sequence ID" value="NZ_JAVREO010000004.1"/>
</dbReference>
<evidence type="ECO:0000313" key="3">
    <source>
        <dbReference type="Proteomes" id="UP001183410"/>
    </source>
</evidence>
<dbReference type="Pfam" id="PF08241">
    <property type="entry name" value="Methyltransf_11"/>
    <property type="match status" value="1"/>
</dbReference>
<name>A0ABU2JN14_9ACTN</name>
<dbReference type="SUPFAM" id="SSF53335">
    <property type="entry name" value="S-adenosyl-L-methionine-dependent methyltransferases"/>
    <property type="match status" value="1"/>
</dbReference>
<dbReference type="InterPro" id="IPR013216">
    <property type="entry name" value="Methyltransf_11"/>
</dbReference>
<evidence type="ECO:0000313" key="2">
    <source>
        <dbReference type="EMBL" id="MDT0266375.1"/>
    </source>
</evidence>
<protein>
    <submittedName>
        <fullName evidence="2">Class I SAM-dependent methyltransferase</fullName>
        <ecNumber evidence="2">2.1.1.-</ecNumber>
    </submittedName>
</protein>
<sequence length="260" mass="28417">MTEPRPGATPDGQDHVARNRAHWDGERAAIHGPLARAHWASTEPTWGLWGTPDSRAGLIPADIAGQDVVELGCGTAYVSAWLARAGARPVGIDISAEQLATARALQREFGLEFPLLLADAERVPLRDGRFALVISDYGASLWCDPYRWVPEAARLLAPGGRLAFSWRSPIFTACRAESGPADARLRRPYFSVRRHPEGAGVEFNLPHGAMLRLLRGHGFTVDDLIEVAAPESAVRDYPEVSADWARAWPSEELWVATRTG</sequence>
<dbReference type="EMBL" id="JAVREO010000004">
    <property type="protein sequence ID" value="MDT0266375.1"/>
    <property type="molecule type" value="Genomic_DNA"/>
</dbReference>
<dbReference type="EC" id="2.1.1.-" evidence="2"/>
<keyword evidence="3" id="KW-1185">Reference proteome</keyword>
<keyword evidence="2" id="KW-0489">Methyltransferase</keyword>
<dbReference type="InterPro" id="IPR029063">
    <property type="entry name" value="SAM-dependent_MTases_sf"/>
</dbReference>
<organism evidence="2 3">
    <name type="scientific">Streptomyces chisholmiae</name>
    <dbReference type="NCBI Taxonomy" id="3075540"/>
    <lineage>
        <taxon>Bacteria</taxon>
        <taxon>Bacillati</taxon>
        <taxon>Actinomycetota</taxon>
        <taxon>Actinomycetes</taxon>
        <taxon>Kitasatosporales</taxon>
        <taxon>Streptomycetaceae</taxon>
        <taxon>Streptomyces</taxon>
    </lineage>
</organism>
<dbReference type="PANTHER" id="PTHR43591">
    <property type="entry name" value="METHYLTRANSFERASE"/>
    <property type="match status" value="1"/>
</dbReference>
<gene>
    <name evidence="2" type="ORF">RM844_08710</name>
</gene>
<dbReference type="CDD" id="cd02440">
    <property type="entry name" value="AdoMet_MTases"/>
    <property type="match status" value="1"/>
</dbReference>
<evidence type="ECO:0000259" key="1">
    <source>
        <dbReference type="Pfam" id="PF08241"/>
    </source>
</evidence>
<feature type="domain" description="Methyltransferase type 11" evidence="1">
    <location>
        <begin position="70"/>
        <end position="164"/>
    </location>
</feature>
<dbReference type="Gene3D" id="3.40.50.150">
    <property type="entry name" value="Vaccinia Virus protein VP39"/>
    <property type="match status" value="1"/>
</dbReference>
<reference evidence="3" key="1">
    <citation type="submission" date="2023-07" db="EMBL/GenBank/DDBJ databases">
        <title>30 novel species of actinomycetes from the DSMZ collection.</title>
        <authorList>
            <person name="Nouioui I."/>
        </authorList>
    </citation>
    <scope>NUCLEOTIDE SEQUENCE [LARGE SCALE GENOMIC DNA]</scope>
    <source>
        <strain evidence="3">DSM 44915</strain>
    </source>
</reference>
<keyword evidence="2" id="KW-0808">Transferase</keyword>
<dbReference type="PANTHER" id="PTHR43591:SF24">
    <property type="entry name" value="2-METHOXY-6-POLYPRENYL-1,4-BENZOQUINOL METHYLASE, MITOCHONDRIAL"/>
    <property type="match status" value="1"/>
</dbReference>
<dbReference type="Proteomes" id="UP001183410">
    <property type="component" value="Unassembled WGS sequence"/>
</dbReference>
<proteinExistence type="predicted"/>
<dbReference type="GO" id="GO:0032259">
    <property type="term" value="P:methylation"/>
    <property type="evidence" value="ECO:0007669"/>
    <property type="project" value="UniProtKB-KW"/>
</dbReference>
<comment type="caution">
    <text evidence="2">The sequence shown here is derived from an EMBL/GenBank/DDBJ whole genome shotgun (WGS) entry which is preliminary data.</text>
</comment>
<dbReference type="GO" id="GO:0008168">
    <property type="term" value="F:methyltransferase activity"/>
    <property type="evidence" value="ECO:0007669"/>
    <property type="project" value="UniProtKB-KW"/>
</dbReference>